<dbReference type="RefSeq" id="WP_338685185.1">
    <property type="nucleotide sequence ID" value="NZ_AP024702.1"/>
</dbReference>
<evidence type="ECO:0000256" key="1">
    <source>
        <dbReference type="SAM" id="SignalP"/>
    </source>
</evidence>
<accession>A0ABN6H584</accession>
<keyword evidence="1" id="KW-0732">Signal</keyword>
<reference evidence="2 3" key="1">
    <citation type="submission" date="2021-06" db="EMBL/GenBank/DDBJ databases">
        <title>Complete genome of Haloferula helveola possessing various polysaccharide degrading enzymes.</title>
        <authorList>
            <person name="Takami H."/>
            <person name="Huang C."/>
            <person name="Hamasaki K."/>
        </authorList>
    </citation>
    <scope>NUCLEOTIDE SEQUENCE [LARGE SCALE GENOMIC DNA]</scope>
    <source>
        <strain evidence="2 3">CN-1</strain>
    </source>
</reference>
<dbReference type="Proteomes" id="UP001374893">
    <property type="component" value="Chromosome"/>
</dbReference>
<dbReference type="EMBL" id="AP024702">
    <property type="protein sequence ID" value="BCX48822.1"/>
    <property type="molecule type" value="Genomic_DNA"/>
</dbReference>
<feature type="chain" id="PRO_5046531252" evidence="1">
    <location>
        <begin position="18"/>
        <end position="170"/>
    </location>
</feature>
<evidence type="ECO:0000313" key="3">
    <source>
        <dbReference type="Proteomes" id="UP001374893"/>
    </source>
</evidence>
<evidence type="ECO:0000313" key="2">
    <source>
        <dbReference type="EMBL" id="BCX48822.1"/>
    </source>
</evidence>
<sequence length="170" mass="17989">MKTTLLLLAALCLPAAAVEYFTLTPNTTSRAVDPTDVVEIVGTTKNADGYIQDLTLTYNDGSTIVMAMKGKEGGAQFDDMKGNVFTGLTQVALSQNNTPISVTFKITPANEVGSTPGTTLVIPENATGDYDVVIESSDDLVNWSTVVTHVVDGATSPNFFRARIIKTVAP</sequence>
<feature type="signal peptide" evidence="1">
    <location>
        <begin position="1"/>
        <end position="17"/>
    </location>
</feature>
<organism evidence="2 3">
    <name type="scientific">Haloferula helveola</name>
    <dbReference type="NCBI Taxonomy" id="490095"/>
    <lineage>
        <taxon>Bacteria</taxon>
        <taxon>Pseudomonadati</taxon>
        <taxon>Verrucomicrobiota</taxon>
        <taxon>Verrucomicrobiia</taxon>
        <taxon>Verrucomicrobiales</taxon>
        <taxon>Verrucomicrobiaceae</taxon>
        <taxon>Haloferula</taxon>
    </lineage>
</organism>
<name>A0ABN6H584_9BACT</name>
<gene>
    <name evidence="2" type="ORF">HAHE_27300</name>
</gene>
<keyword evidence="3" id="KW-1185">Reference proteome</keyword>
<protein>
    <submittedName>
        <fullName evidence="2">Uncharacterized protein</fullName>
    </submittedName>
</protein>
<proteinExistence type="predicted"/>